<dbReference type="InterPro" id="IPR036390">
    <property type="entry name" value="WH_DNA-bd_sf"/>
</dbReference>
<keyword evidence="2" id="KW-0238">DNA-binding</keyword>
<dbReference type="SUPFAM" id="SSF46785">
    <property type="entry name" value="Winged helix' DNA-binding domain"/>
    <property type="match status" value="1"/>
</dbReference>
<keyword evidence="3" id="KW-0804">Transcription</keyword>
<dbReference type="Proteomes" id="UP000000925">
    <property type="component" value="Chromosome"/>
</dbReference>
<reference evidence="5 6" key="1">
    <citation type="journal article" date="2010" name="Stand. Genomic Sci.">
        <title>Complete genome sequence of Coraliomargarita akajimensis type strain (04OKA010-24).</title>
        <authorList>
            <person name="Mavromatis K."/>
            <person name="Abt B."/>
            <person name="Brambilla E."/>
            <person name="Lapidus A."/>
            <person name="Copeland A."/>
            <person name="Deshpande S."/>
            <person name="Nolan M."/>
            <person name="Lucas S."/>
            <person name="Tice H."/>
            <person name="Cheng J.F."/>
            <person name="Han C."/>
            <person name="Detter J.C."/>
            <person name="Woyke T."/>
            <person name="Goodwin L."/>
            <person name="Pitluck S."/>
            <person name="Held B."/>
            <person name="Brettin T."/>
            <person name="Tapia R."/>
            <person name="Ivanova N."/>
            <person name="Mikhailova N."/>
            <person name="Pati A."/>
            <person name="Liolios K."/>
            <person name="Chen A."/>
            <person name="Palaniappan K."/>
            <person name="Land M."/>
            <person name="Hauser L."/>
            <person name="Chang Y.J."/>
            <person name="Jeffries C.D."/>
            <person name="Rohde M."/>
            <person name="Goker M."/>
            <person name="Bristow J."/>
            <person name="Eisen J.A."/>
            <person name="Markowitz V."/>
            <person name="Hugenholtz P."/>
            <person name="Klenk H.P."/>
            <person name="Kyrpides N.C."/>
        </authorList>
    </citation>
    <scope>NUCLEOTIDE SEQUENCE [LARGE SCALE GENOMIC DNA]</scope>
    <source>
        <strain evidence="6">DSM 45221 / IAM 15411 / JCM 23193 / KCTC 12865</strain>
    </source>
</reference>
<dbReference type="InterPro" id="IPR023187">
    <property type="entry name" value="Tscrpt_reg_MarR-type_CS"/>
</dbReference>
<evidence type="ECO:0000256" key="1">
    <source>
        <dbReference type="ARBA" id="ARBA00023015"/>
    </source>
</evidence>
<evidence type="ECO:0000256" key="3">
    <source>
        <dbReference type="ARBA" id="ARBA00023163"/>
    </source>
</evidence>
<dbReference type="STRING" id="583355.Caka_0155"/>
<dbReference type="Gene3D" id="1.10.10.10">
    <property type="entry name" value="Winged helix-like DNA-binding domain superfamily/Winged helix DNA-binding domain"/>
    <property type="match status" value="1"/>
</dbReference>
<dbReference type="PANTHER" id="PTHR42756">
    <property type="entry name" value="TRANSCRIPTIONAL REGULATOR, MARR"/>
    <property type="match status" value="1"/>
</dbReference>
<dbReference type="AlphaFoldDB" id="D5EL81"/>
<dbReference type="PROSITE" id="PS50995">
    <property type="entry name" value="HTH_MARR_2"/>
    <property type="match status" value="1"/>
</dbReference>
<keyword evidence="6" id="KW-1185">Reference proteome</keyword>
<proteinExistence type="predicted"/>
<evidence type="ECO:0000259" key="4">
    <source>
        <dbReference type="PROSITE" id="PS50995"/>
    </source>
</evidence>
<dbReference type="Pfam" id="PF01047">
    <property type="entry name" value="MarR"/>
    <property type="match status" value="1"/>
</dbReference>
<feature type="domain" description="HTH marR-type" evidence="4">
    <location>
        <begin position="27"/>
        <end position="172"/>
    </location>
</feature>
<keyword evidence="1" id="KW-0805">Transcription regulation</keyword>
<dbReference type="eggNOG" id="COG1846">
    <property type="taxonomic scope" value="Bacteria"/>
</dbReference>
<evidence type="ECO:0000313" key="6">
    <source>
        <dbReference type="Proteomes" id="UP000000925"/>
    </source>
</evidence>
<dbReference type="KEGG" id="caa:Caka_0155"/>
<evidence type="ECO:0000313" key="5">
    <source>
        <dbReference type="EMBL" id="ADE53183.1"/>
    </source>
</evidence>
<dbReference type="SMART" id="SM00347">
    <property type="entry name" value="HTH_MARR"/>
    <property type="match status" value="1"/>
</dbReference>
<organism evidence="5 6">
    <name type="scientific">Coraliomargarita akajimensis (strain DSM 45221 / IAM 15411 / JCM 23193 / KCTC 12865 / 04OKA010-24)</name>
    <dbReference type="NCBI Taxonomy" id="583355"/>
    <lineage>
        <taxon>Bacteria</taxon>
        <taxon>Pseudomonadati</taxon>
        <taxon>Verrucomicrobiota</taxon>
        <taxon>Opitutia</taxon>
        <taxon>Puniceicoccales</taxon>
        <taxon>Coraliomargaritaceae</taxon>
        <taxon>Coraliomargarita</taxon>
    </lineage>
</organism>
<sequence>MSDHILLKEPPRLECFLEAAKLFPSCDPSAMYAFTMLSHAHEMLWREKCAHYGECGITQGRFMIMLLLMDNECVDPTTEWFTARTPAELADKAQITRASVTGLIDSLEKDEYVRREPDPNDRRMVSVHLTEKGKAFMDGFLPPHFEMINQLMASLDEDERTVLVKLSEKLIEGVRSYKEAKQNPES</sequence>
<dbReference type="PRINTS" id="PR00598">
    <property type="entry name" value="HTHMARR"/>
</dbReference>
<dbReference type="InterPro" id="IPR036388">
    <property type="entry name" value="WH-like_DNA-bd_sf"/>
</dbReference>
<protein>
    <submittedName>
        <fullName evidence="5">Transcriptional regulator, MarR family</fullName>
    </submittedName>
</protein>
<dbReference type="GO" id="GO:0003700">
    <property type="term" value="F:DNA-binding transcription factor activity"/>
    <property type="evidence" value="ECO:0007669"/>
    <property type="project" value="InterPro"/>
</dbReference>
<dbReference type="PANTHER" id="PTHR42756:SF1">
    <property type="entry name" value="TRANSCRIPTIONAL REPRESSOR OF EMRAB OPERON"/>
    <property type="match status" value="1"/>
</dbReference>
<evidence type="ECO:0000256" key="2">
    <source>
        <dbReference type="ARBA" id="ARBA00023125"/>
    </source>
</evidence>
<dbReference type="EMBL" id="CP001998">
    <property type="protein sequence ID" value="ADE53183.1"/>
    <property type="molecule type" value="Genomic_DNA"/>
</dbReference>
<name>D5EL81_CORAD</name>
<dbReference type="InterPro" id="IPR000835">
    <property type="entry name" value="HTH_MarR-typ"/>
</dbReference>
<dbReference type="RefSeq" id="WP_013041909.1">
    <property type="nucleotide sequence ID" value="NC_014008.1"/>
</dbReference>
<dbReference type="PROSITE" id="PS01117">
    <property type="entry name" value="HTH_MARR_1"/>
    <property type="match status" value="1"/>
</dbReference>
<dbReference type="HOGENOM" id="CLU_083287_27_3_0"/>
<dbReference type="OrthoDB" id="162531at2"/>
<dbReference type="GO" id="GO:0003677">
    <property type="term" value="F:DNA binding"/>
    <property type="evidence" value="ECO:0007669"/>
    <property type="project" value="UniProtKB-KW"/>
</dbReference>
<gene>
    <name evidence="5" type="ordered locus">Caka_0155</name>
</gene>
<accession>D5EL81</accession>